<keyword evidence="1" id="KW-0328">Glycosyltransferase</keyword>
<dbReference type="Pfam" id="PF00534">
    <property type="entry name" value="Glycos_transf_1"/>
    <property type="match status" value="1"/>
</dbReference>
<dbReference type="InterPro" id="IPR050194">
    <property type="entry name" value="Glycosyltransferase_grp1"/>
</dbReference>
<reference evidence="6" key="2">
    <citation type="submission" date="2024-06" db="EMBL/GenBank/DDBJ databases">
        <title>Micromonospora mangrovi CCTCC AA 2012012 genome sequences.</title>
        <authorList>
            <person name="Gao J."/>
        </authorList>
    </citation>
    <scope>NUCLEOTIDE SEQUENCE</scope>
    <source>
        <strain evidence="6">CCTCC AA 2012012</strain>
    </source>
</reference>
<evidence type="ECO:0000259" key="3">
    <source>
        <dbReference type="Pfam" id="PF00534"/>
    </source>
</evidence>
<dbReference type="GO" id="GO:1901137">
    <property type="term" value="P:carbohydrate derivative biosynthetic process"/>
    <property type="evidence" value="ECO:0007669"/>
    <property type="project" value="UniProtKB-ARBA"/>
</dbReference>
<dbReference type="SUPFAM" id="SSF53756">
    <property type="entry name" value="UDP-Glycosyltransferase/glycogen phosphorylase"/>
    <property type="match status" value="1"/>
</dbReference>
<evidence type="ECO:0000259" key="4">
    <source>
        <dbReference type="Pfam" id="PF13579"/>
    </source>
</evidence>
<dbReference type="GO" id="GO:0016758">
    <property type="term" value="F:hexosyltransferase activity"/>
    <property type="evidence" value="ECO:0007669"/>
    <property type="project" value="TreeGrafter"/>
</dbReference>
<dbReference type="PANTHER" id="PTHR45947">
    <property type="entry name" value="SULFOQUINOVOSYL TRANSFERASE SQD2"/>
    <property type="match status" value="1"/>
</dbReference>
<evidence type="ECO:0000313" key="6">
    <source>
        <dbReference type="EMBL" id="XCH77146.1"/>
    </source>
</evidence>
<name>A0AAU8HL05_9ACTN</name>
<dbReference type="CDD" id="cd03794">
    <property type="entry name" value="GT4_WbuB-like"/>
    <property type="match status" value="1"/>
</dbReference>
<dbReference type="AlphaFoldDB" id="A0AAU8HL05"/>
<dbReference type="EMBL" id="CP157762">
    <property type="protein sequence ID" value="XBP96441.1"/>
    <property type="molecule type" value="Genomic_DNA"/>
</dbReference>
<organism evidence="6">
    <name type="scientific">Micromonospora sp. CCTCC AA 2012012</name>
    <dbReference type="NCBI Taxonomy" id="3111921"/>
    <lineage>
        <taxon>Bacteria</taxon>
        <taxon>Bacillati</taxon>
        <taxon>Actinomycetota</taxon>
        <taxon>Actinomycetes</taxon>
        <taxon>Micromonosporales</taxon>
        <taxon>Micromonosporaceae</taxon>
        <taxon>Micromonospora</taxon>
    </lineage>
</organism>
<dbReference type="RefSeq" id="WP_350938172.1">
    <property type="nucleotide sequence ID" value="NZ_CP157762.1"/>
</dbReference>
<dbReference type="EMBL" id="CP159342">
    <property type="protein sequence ID" value="XCH77146.1"/>
    <property type="molecule type" value="Genomic_DNA"/>
</dbReference>
<gene>
    <name evidence="6" type="ORF">ABUL08_13990</name>
    <name evidence="5" type="ORF">VK199_13930</name>
</gene>
<evidence type="ECO:0000313" key="5">
    <source>
        <dbReference type="EMBL" id="XBP96441.1"/>
    </source>
</evidence>
<feature type="domain" description="Glycosyltransferase subfamily 4-like N-terminal" evidence="4">
    <location>
        <begin position="18"/>
        <end position="202"/>
    </location>
</feature>
<dbReference type="Pfam" id="PF13579">
    <property type="entry name" value="Glyco_trans_4_4"/>
    <property type="match status" value="1"/>
</dbReference>
<proteinExistence type="predicted"/>
<reference evidence="5" key="1">
    <citation type="submission" date="2024-01" db="EMBL/GenBank/DDBJ databases">
        <title>The genome sequence of Micromonospora mangrovi CCTCC AA 2012012.</title>
        <authorList>
            <person name="Gao J."/>
        </authorList>
    </citation>
    <scope>NUCLEOTIDE SEQUENCE</scope>
    <source>
        <strain evidence="5">CCTCC AA 2012012</strain>
    </source>
</reference>
<feature type="domain" description="Glycosyl transferase family 1" evidence="3">
    <location>
        <begin position="225"/>
        <end position="379"/>
    </location>
</feature>
<dbReference type="InterPro" id="IPR028098">
    <property type="entry name" value="Glyco_trans_4-like_N"/>
</dbReference>
<evidence type="ECO:0000256" key="2">
    <source>
        <dbReference type="ARBA" id="ARBA00022679"/>
    </source>
</evidence>
<dbReference type="InterPro" id="IPR001296">
    <property type="entry name" value="Glyco_trans_1"/>
</dbReference>
<sequence length="412" mass="43904">MKIGIVSQWYAPEPVFIAGNLADELAARGHEVRVLTAFPNYPTGRTYPGYRQRWRHVERDGGPVVRRVPIYPSHDTSAVRRVANLVSFAGTSLAAAPRFLAGVDAVYVFSPPPTAFAAPALLRLLRGVPSLLHVQDMWPESVTGSAMAPGGWAGRVLDRSLSAVMRGIYRTAAQIAVISPSMADLVIDRGADPNKVRVVLNWTDEKLFAPGAATEEGRAAIGHRGVPTVMFAGNLGPLQRVSTAVRAAAAVGPVMDLVFVGSGNEAEEARRLATELGAGNVRFLGRRTPEEMKALYAAADFQLVTLRDMPGLRGTIPSKLQAALASGAPVIVSANGDCADLVAASGAGFASAAEDVVGLAAQFRRAAALTDRDRAAMSRRALAVYRDRMSLRVGADHIEDMLLKLDRANRPR</sequence>
<evidence type="ECO:0000256" key="1">
    <source>
        <dbReference type="ARBA" id="ARBA00022676"/>
    </source>
</evidence>
<keyword evidence="2" id="KW-0808">Transferase</keyword>
<dbReference type="Gene3D" id="3.40.50.2000">
    <property type="entry name" value="Glycogen Phosphorylase B"/>
    <property type="match status" value="2"/>
</dbReference>
<protein>
    <submittedName>
        <fullName evidence="6">Glycosyltransferase family 4 protein</fullName>
    </submittedName>
</protein>
<dbReference type="PANTHER" id="PTHR45947:SF3">
    <property type="entry name" value="SULFOQUINOVOSYL TRANSFERASE SQD2"/>
    <property type="match status" value="1"/>
</dbReference>
<accession>A0AAU8HL05</accession>